<evidence type="ECO:0000259" key="2">
    <source>
        <dbReference type="Pfam" id="PF00723"/>
    </source>
</evidence>
<dbReference type="InterPro" id="IPR012341">
    <property type="entry name" value="6hp_glycosidase-like_sf"/>
</dbReference>
<dbReference type="GeneID" id="10644603"/>
<gene>
    <name evidence="3" type="ordered locus">Metig_1729</name>
</gene>
<dbReference type="AlphaFoldDB" id="F6BBY1"/>
<reference evidence="3 4" key="1">
    <citation type="submission" date="2011-05" db="EMBL/GenBank/DDBJ databases">
        <title>Complete sequence of Methanotorris igneus Kol 5.</title>
        <authorList>
            <consortium name="US DOE Joint Genome Institute"/>
            <person name="Lucas S."/>
            <person name="Han J."/>
            <person name="Lapidus A."/>
            <person name="Cheng J.-F."/>
            <person name="Goodwin L."/>
            <person name="Pitluck S."/>
            <person name="Peters L."/>
            <person name="Mikhailova N."/>
            <person name="Chertkov O."/>
            <person name="Han C."/>
            <person name="Tapia R."/>
            <person name="Land M."/>
            <person name="Hauser L."/>
            <person name="Kyrpides N."/>
            <person name="Ivanova N."/>
            <person name="Pagani I."/>
            <person name="Sieprawska-Lupa M."/>
            <person name="Whitman W."/>
            <person name="Woyke T."/>
        </authorList>
    </citation>
    <scope>NUCLEOTIDE SEQUENCE [LARGE SCALE GENOMIC DNA]</scope>
    <source>
        <strain evidence="4">DSM 5666 / JCM 11834 / Kol 5</strain>
    </source>
</reference>
<evidence type="ECO:0000313" key="3">
    <source>
        <dbReference type="EMBL" id="AEF97261.1"/>
    </source>
</evidence>
<dbReference type="OrthoDB" id="36362at2157"/>
<dbReference type="GO" id="GO:0005975">
    <property type="term" value="P:carbohydrate metabolic process"/>
    <property type="evidence" value="ECO:0007669"/>
    <property type="project" value="InterPro"/>
</dbReference>
<dbReference type="InterPro" id="IPR008928">
    <property type="entry name" value="6-hairpin_glycosidase_sf"/>
</dbReference>
<dbReference type="EMBL" id="CP002737">
    <property type="protein sequence ID" value="AEF97261.1"/>
    <property type="molecule type" value="Genomic_DNA"/>
</dbReference>
<dbReference type="GO" id="GO:0004553">
    <property type="term" value="F:hydrolase activity, hydrolyzing O-glycosyl compounds"/>
    <property type="evidence" value="ECO:0007669"/>
    <property type="project" value="UniProtKB-ARBA"/>
</dbReference>
<dbReference type="Proteomes" id="UP000009227">
    <property type="component" value="Chromosome"/>
</dbReference>
<name>F6BBY1_METIK</name>
<dbReference type="Pfam" id="PF00723">
    <property type="entry name" value="Glyco_hydro_15"/>
    <property type="match status" value="2"/>
</dbReference>
<dbReference type="InterPro" id="IPR011613">
    <property type="entry name" value="GH15-like"/>
</dbReference>
<proteinExistence type="inferred from homology"/>
<dbReference type="KEGG" id="mig:Metig_1729"/>
<dbReference type="PANTHER" id="PTHR31616:SF0">
    <property type="entry name" value="GLUCAN 1,4-ALPHA-GLUCOSIDASE"/>
    <property type="match status" value="1"/>
</dbReference>
<dbReference type="PANTHER" id="PTHR31616">
    <property type="entry name" value="TREHALASE"/>
    <property type="match status" value="1"/>
</dbReference>
<evidence type="ECO:0000313" key="4">
    <source>
        <dbReference type="Proteomes" id="UP000009227"/>
    </source>
</evidence>
<dbReference type="HOGENOM" id="CLU_028187_0_0_2"/>
<sequence length="621" mass="72043">MAGIIGNGNLLAKIDDLGSIEYIFFPHLGYETHILDTSFAIYYNNKIKWHWDHSWDVSQNYLKDSNILKTTYENDDFLIYSKDCVSISHNLIVKQLSIINKTNSEKDIKLFFYENLRIGETPSKSTVKFVKEKNCLIKHDKNYIFCIGSNKKVSSYQCGIKYSESSALRDIENGVLKEQSSATGLITDSALCWEFKIKPNQKYTLSILILPEKYDGDYNKTLNLMDTLHMVKDNLKDLYNLTRNFWKSRVDSMVNKWGILKLEEYKECIDICKRSLLTLLLLCDYKGGIIASPSLHPDYRYVWCRDAGYMAVALDLCGQHEMSEKYFEWCKTTQNSDGSWVQNYYVEGYPRFTAIQIDQVGTTIWALLVHYRITGDKHFLKRNWEMVKKAGDYLSRAADQLIPCYDLWEEKFGVFAYTLGAIYGGLKSGYLIGKELDKEEEIQHWKKSMNFLKNEVVNRLYLKNEKRFAKSLKPLDKTIDTSILGLSFPYGLVSVDDPRIISTANQIEKAFNYKVGGVGRYPEDIYFGGNPWIITTLWLYMYYKKLVDTLSKKGKFQESIIDNYNKKCYNLLKWILKHQFNGMFPEQVHKDLGIPISAIPLGWSHAMVIIAIHGDYDILIP</sequence>
<dbReference type="Gene3D" id="1.50.10.10">
    <property type="match status" value="1"/>
</dbReference>
<evidence type="ECO:0000256" key="1">
    <source>
        <dbReference type="ARBA" id="ARBA00006188"/>
    </source>
</evidence>
<keyword evidence="3" id="KW-0378">Hydrolase</keyword>
<protein>
    <submittedName>
        <fullName evidence="3">Glycoside hydrolase 15-related protein</fullName>
    </submittedName>
</protein>
<keyword evidence="4" id="KW-1185">Reference proteome</keyword>
<dbReference type="SUPFAM" id="SSF48208">
    <property type="entry name" value="Six-hairpin glycosidases"/>
    <property type="match status" value="1"/>
</dbReference>
<dbReference type="STRING" id="880724.Metig_1729"/>
<organism evidence="4">
    <name type="scientific">Methanotorris igneus (strain DSM 5666 / JCM 11834 / Kol 5)</name>
    <dbReference type="NCBI Taxonomy" id="880724"/>
    <lineage>
        <taxon>Archaea</taxon>
        <taxon>Methanobacteriati</taxon>
        <taxon>Methanobacteriota</taxon>
        <taxon>Methanomada group</taxon>
        <taxon>Methanococci</taxon>
        <taxon>Methanococcales</taxon>
        <taxon>Methanocaldococcaceae</taxon>
        <taxon>Methanotorris</taxon>
    </lineage>
</organism>
<accession>F6BBY1</accession>
<feature type="domain" description="GH15-like" evidence="2">
    <location>
        <begin position="278"/>
        <end position="334"/>
    </location>
</feature>
<dbReference type="RefSeq" id="WP_013799850.1">
    <property type="nucleotide sequence ID" value="NC_015562.1"/>
</dbReference>
<comment type="similarity">
    <text evidence="1">Belongs to the glycosyl hydrolase 15 family.</text>
</comment>
<feature type="domain" description="GH15-like" evidence="2">
    <location>
        <begin position="346"/>
        <end position="612"/>
    </location>
</feature>